<dbReference type="OMA" id="GMKRAYD"/>
<keyword evidence="5" id="KW-0175">Coiled coil</keyword>
<dbReference type="EMBL" id="JNVN01003205">
    <property type="protein sequence ID" value="KHJ31147.1"/>
    <property type="molecule type" value="Genomic_DNA"/>
</dbReference>
<sequence length="937" mass="106053">MAKKVPSRSKVFLLATKYASQADIPALNALISQYRISRELLLRILLSYLPETLESKSYTSLLKNLASSQNEQSVVYAPIEDEICEGNDEILGKKLHLLPLAWPCTPCDIATDIFSTFLIHRCLRIDESTGLTIEIPTLLDPFIEMYPHLKKWMVSTILPLLRLNYEYYPNNVKYISIRNFDELDARAAIAYLLSRTGKERQINSSPYVGRDLKGLVGPMLCAGTRKMRQNRLKSCQSQFTFVESILSVPSSNQLYMQWEEAFLWIFGQAEASWKTAVDAIEGWDGPDDYDLGCYDIESPFTEDEKLFLKRRYIRTAIATAYAISKESRDALMGIHRILVRILSLIDMHTIPSLESSCIDLKPVKQLDKDNLSQFSVINLKNLMNDENPMTKLTDFSINFLHASLVSSALCDRLECSINVNYAATLALQKDEYLQISFFNKLMLLLQNKSKSGDEFFIRVRNELLWLRSWGVKQHSNEKCIGSGLGILGQLSEEFIETEFLKVLLSNGCYNLAQTLYETSKNQLISRDTLCEVVLAAARGQYDRATNANISRGALKKCNDILKTFSITLSQSTQYQKMQKLLQLTCEIEPYRLVFKKGEPLKPAILCIHEDPILILGKILEQNPNSYKKIAEFIDMAKKMVQAGLIKNKEGHQVHQSEIYDEDLVVAKSRVIAMCIDAALFEDDFETAYFYVKTYLKATTGSALVEDVDSKTITRTQTASSTDKMNNWLWRAALQAGKYRGNGKATNLNITFDTRGRNQEISHLEKRMDCISLAIELAPKETLLEILNVYRRCEEELDSLLQQNIEEKMRSCDINDQKMPGGFVSTPSKQDSYSSSNPSKIEEPISLFDLSRAGMMRAQSGLSALSILKGIPKSNSLINSEKQPEMTYESDESGVETLTEQKRVRKRDQLKNVAVGGLATGVGWLIGAPLPRENLNDK</sequence>
<evidence type="ECO:0000256" key="1">
    <source>
        <dbReference type="ARBA" id="ARBA00004240"/>
    </source>
</evidence>
<comment type="subcellular location">
    <subcellularLocation>
        <location evidence="1">Endoplasmic reticulum</location>
    </subcellularLocation>
</comment>
<evidence type="ECO:0000313" key="8">
    <source>
        <dbReference type="Proteomes" id="UP000030854"/>
    </source>
</evidence>
<reference evidence="7 8" key="1">
    <citation type="journal article" date="2014" name="BMC Genomics">
        <title>Adaptive genomic structural variation in the grape powdery mildew pathogen, Erysiphe necator.</title>
        <authorList>
            <person name="Jones L."/>
            <person name="Riaz S."/>
            <person name="Morales-Cruz A."/>
            <person name="Amrine K.C."/>
            <person name="McGuire B."/>
            <person name="Gubler W.D."/>
            <person name="Walker M.A."/>
            <person name="Cantu D."/>
        </authorList>
    </citation>
    <scope>NUCLEOTIDE SEQUENCE [LARGE SCALE GENOMIC DNA]</scope>
    <source>
        <strain evidence="8">c</strain>
    </source>
</reference>
<keyword evidence="4" id="KW-0653">Protein transport</keyword>
<accession>A0A0B1NXM5</accession>
<dbReference type="Pfam" id="PF08314">
    <property type="entry name" value="Sec39"/>
    <property type="match status" value="1"/>
</dbReference>
<dbReference type="AlphaFoldDB" id="A0A0B1NXM5"/>
<dbReference type="STRING" id="52586.A0A0B1NXM5"/>
<evidence type="ECO:0000259" key="6">
    <source>
        <dbReference type="Pfam" id="PF08314"/>
    </source>
</evidence>
<dbReference type="HOGENOM" id="CLU_006056_0_0_1"/>
<dbReference type="Proteomes" id="UP000030854">
    <property type="component" value="Unassembled WGS sequence"/>
</dbReference>
<evidence type="ECO:0000313" key="7">
    <source>
        <dbReference type="EMBL" id="KHJ31147.1"/>
    </source>
</evidence>
<evidence type="ECO:0000256" key="4">
    <source>
        <dbReference type="ARBA" id="ARBA00022927"/>
    </source>
</evidence>
<gene>
    <name evidence="7" type="ORF">EV44_g2324</name>
</gene>
<comment type="caution">
    <text evidence="7">The sequence shown here is derived from an EMBL/GenBank/DDBJ whole genome shotgun (WGS) entry which is preliminary data.</text>
</comment>
<name>A0A0B1NXM5_UNCNE</name>
<organism evidence="7 8">
    <name type="scientific">Uncinula necator</name>
    <name type="common">Grape powdery mildew</name>
    <dbReference type="NCBI Taxonomy" id="52586"/>
    <lineage>
        <taxon>Eukaryota</taxon>
        <taxon>Fungi</taxon>
        <taxon>Dikarya</taxon>
        <taxon>Ascomycota</taxon>
        <taxon>Pezizomycotina</taxon>
        <taxon>Leotiomycetes</taxon>
        <taxon>Erysiphales</taxon>
        <taxon>Erysiphaceae</taxon>
        <taxon>Erysiphe</taxon>
    </lineage>
</organism>
<dbReference type="GO" id="GO:0005783">
    <property type="term" value="C:endoplasmic reticulum"/>
    <property type="evidence" value="ECO:0007669"/>
    <property type="project" value="UniProtKB-SubCell"/>
</dbReference>
<dbReference type="GO" id="GO:0006890">
    <property type="term" value="P:retrograde vesicle-mediated transport, Golgi to endoplasmic reticulum"/>
    <property type="evidence" value="ECO:0007669"/>
    <property type="project" value="InterPro"/>
</dbReference>
<evidence type="ECO:0000256" key="2">
    <source>
        <dbReference type="ARBA" id="ARBA00022448"/>
    </source>
</evidence>
<feature type="coiled-coil region" evidence="5">
    <location>
        <begin position="782"/>
        <end position="809"/>
    </location>
</feature>
<protein>
    <submittedName>
        <fullName evidence="7">Putative secretory pathway protein sec39</fullName>
    </submittedName>
</protein>
<keyword evidence="8" id="KW-1185">Reference proteome</keyword>
<feature type="domain" description="Sec39" evidence="6">
    <location>
        <begin position="13"/>
        <end position="807"/>
    </location>
</feature>
<evidence type="ECO:0000256" key="5">
    <source>
        <dbReference type="SAM" id="Coils"/>
    </source>
</evidence>
<proteinExistence type="predicted"/>
<keyword evidence="2" id="KW-0813">Transport</keyword>
<dbReference type="PANTHER" id="PTHR40787:SF3">
    <property type="entry name" value="PROTEIN TRANSPORT PROTEIN SEC39"/>
    <property type="match status" value="1"/>
</dbReference>
<dbReference type="PANTHER" id="PTHR40787">
    <property type="entry name" value="SECRETED PROTEIN"/>
    <property type="match status" value="1"/>
</dbReference>
<dbReference type="InterPro" id="IPR013244">
    <property type="entry name" value="Sec39_domain"/>
</dbReference>
<evidence type="ECO:0000256" key="3">
    <source>
        <dbReference type="ARBA" id="ARBA00022824"/>
    </source>
</evidence>
<keyword evidence="3" id="KW-0256">Endoplasmic reticulum</keyword>
<dbReference type="GO" id="GO:0015031">
    <property type="term" value="P:protein transport"/>
    <property type="evidence" value="ECO:0007669"/>
    <property type="project" value="UniProtKB-KW"/>
</dbReference>